<name>A0AAQ3PRT6_PASNO</name>
<evidence type="ECO:0000313" key="1">
    <source>
        <dbReference type="EMBL" id="WVZ55610.1"/>
    </source>
</evidence>
<feature type="non-terminal residue" evidence="1">
    <location>
        <position position="78"/>
    </location>
</feature>
<accession>A0AAQ3PRT6</accession>
<reference evidence="1 2" key="1">
    <citation type="submission" date="2024-02" db="EMBL/GenBank/DDBJ databases">
        <title>High-quality chromosome-scale genome assembly of Pensacola bahiagrass (Paspalum notatum Flugge var. saurae).</title>
        <authorList>
            <person name="Vega J.M."/>
            <person name="Podio M."/>
            <person name="Orjuela J."/>
            <person name="Siena L.A."/>
            <person name="Pessino S.C."/>
            <person name="Combes M.C."/>
            <person name="Mariac C."/>
            <person name="Albertini E."/>
            <person name="Pupilli F."/>
            <person name="Ortiz J.P.A."/>
            <person name="Leblanc O."/>
        </authorList>
    </citation>
    <scope>NUCLEOTIDE SEQUENCE [LARGE SCALE GENOMIC DNA]</scope>
    <source>
        <strain evidence="1">R1</strain>
        <tissue evidence="1">Leaf</tissue>
    </source>
</reference>
<protein>
    <submittedName>
        <fullName evidence="1">Uncharacterized protein</fullName>
    </submittedName>
</protein>
<dbReference type="EMBL" id="CP144746">
    <property type="protein sequence ID" value="WVZ55610.1"/>
    <property type="molecule type" value="Genomic_DNA"/>
</dbReference>
<sequence length="78" mass="8255">VLSVCVSVVLSASMVATELKSLRAFSGGCSVGDAASGEKLESYVREALSRGRSNRRWGKPTGEPPMDFNVIFSFCGVP</sequence>
<organism evidence="1 2">
    <name type="scientific">Paspalum notatum var. saurae</name>
    <dbReference type="NCBI Taxonomy" id="547442"/>
    <lineage>
        <taxon>Eukaryota</taxon>
        <taxon>Viridiplantae</taxon>
        <taxon>Streptophyta</taxon>
        <taxon>Embryophyta</taxon>
        <taxon>Tracheophyta</taxon>
        <taxon>Spermatophyta</taxon>
        <taxon>Magnoliopsida</taxon>
        <taxon>Liliopsida</taxon>
        <taxon>Poales</taxon>
        <taxon>Poaceae</taxon>
        <taxon>PACMAD clade</taxon>
        <taxon>Panicoideae</taxon>
        <taxon>Andropogonodae</taxon>
        <taxon>Paspaleae</taxon>
        <taxon>Paspalinae</taxon>
        <taxon>Paspalum</taxon>
    </lineage>
</organism>
<evidence type="ECO:0000313" key="2">
    <source>
        <dbReference type="Proteomes" id="UP001341281"/>
    </source>
</evidence>
<keyword evidence="2" id="KW-1185">Reference proteome</keyword>
<proteinExistence type="predicted"/>
<dbReference type="Proteomes" id="UP001341281">
    <property type="component" value="Chromosome 02"/>
</dbReference>
<dbReference type="AlphaFoldDB" id="A0AAQ3PRT6"/>
<gene>
    <name evidence="1" type="ORF">U9M48_006250</name>
</gene>